<dbReference type="EMBL" id="HG326223">
    <property type="protein sequence ID" value="CDG12854.1"/>
    <property type="molecule type" value="Genomic_DNA"/>
</dbReference>
<gene>
    <name evidence="1" type="ORF">SMDB11_2278A</name>
</gene>
<dbReference type="Proteomes" id="UP000018979">
    <property type="component" value="Chromosome I"/>
</dbReference>
<dbReference type="RefSeq" id="WP_071826121.1">
    <property type="nucleotide sequence ID" value="NZ_HG326223.1"/>
</dbReference>
<name>A0ABC9IJA6_SERMA</name>
<proteinExistence type="predicted"/>
<evidence type="ECO:0000313" key="1">
    <source>
        <dbReference type="EMBL" id="CDG12854.1"/>
    </source>
</evidence>
<reference evidence="1 2" key="1">
    <citation type="submission" date="2013-06" db="EMBL/GenBank/DDBJ databases">
        <authorList>
            <person name="Aslett M."/>
        </authorList>
    </citation>
    <scope>NUCLEOTIDE SEQUENCE [LARGE SCALE GENOMIC DNA]</scope>
    <source>
        <strain evidence="1 2">Db11</strain>
    </source>
</reference>
<dbReference type="GeneID" id="87003935"/>
<organism evidence="1 2">
    <name type="scientific">Serratia marcescens subsp. marcescens Db11</name>
    <dbReference type="NCBI Taxonomy" id="273526"/>
    <lineage>
        <taxon>Bacteria</taxon>
        <taxon>Pseudomonadati</taxon>
        <taxon>Pseudomonadota</taxon>
        <taxon>Gammaproteobacteria</taxon>
        <taxon>Enterobacterales</taxon>
        <taxon>Yersiniaceae</taxon>
        <taxon>Serratia</taxon>
    </lineage>
</organism>
<dbReference type="KEGG" id="smac:SMDB11_2278A"/>
<reference evidence="2" key="2">
    <citation type="submission" date="2013-11" db="EMBL/GenBank/DDBJ databases">
        <title>Genome sequences of clinical and environmental isolates of Serratia marcescens.</title>
        <authorList>
            <person name="Iguchi A."/>
            <person name="Komatsu H."/>
            <person name="Nagaya Y."/>
            <person name="Ogura Y."/>
            <person name="Katsura K."/>
            <person name="Kurokawa K."/>
            <person name="Ooka T."/>
            <person name="Hattori M."/>
            <person name="Gotoh N."/>
            <person name="Thomson N."/>
            <person name="Hayashi T."/>
        </authorList>
    </citation>
    <scope>NUCLEOTIDE SEQUENCE [LARGE SCALE GENOMIC DNA]</scope>
    <source>
        <strain evidence="2">Db11</strain>
    </source>
</reference>
<sequence>MQLDTYDGTLELAGITLGTATTREMLIKGSRLWEGWPEKSDGRTTSYRTIISTKKEKAGDIYIIADFSGAFITDAVLCSWRFAPEKLMMGIQKKVEGAITKNLRTWFYEKTHIQLPVSGSWGHIDAAYDPHNLTGTIVCNYRSAFHTEDEWRKYCKRNNIIY</sequence>
<dbReference type="AlphaFoldDB" id="A0ABC9IJA6"/>
<reference evidence="1 2" key="3">
    <citation type="journal article" date="2014" name="Genome Biol. Evol.">
        <title>Genome evolution and plasticity of Serratia marcescens, an important multidrug-resistant nosocomial pathogen.</title>
        <authorList>
            <person name="Iguchi A."/>
            <person name="Nagaya Y."/>
            <person name="Pradel E."/>
            <person name="Ooka T."/>
            <person name="Ogura Y."/>
            <person name="Katsura K."/>
            <person name="Kurokawa K."/>
            <person name="Oshima K."/>
            <person name="Hattori M."/>
            <person name="Parkhill J."/>
            <person name="Sebaihia M."/>
            <person name="Coulthurst S.J."/>
            <person name="Gotoh N."/>
            <person name="Thomson N.R."/>
            <person name="Ewbank J.J."/>
            <person name="Hayashi T."/>
        </authorList>
    </citation>
    <scope>NUCLEOTIDE SEQUENCE [LARGE SCALE GENOMIC DNA]</scope>
    <source>
        <strain evidence="1 2">Db11</strain>
    </source>
</reference>
<evidence type="ECO:0000313" key="2">
    <source>
        <dbReference type="Proteomes" id="UP000018979"/>
    </source>
</evidence>
<protein>
    <submittedName>
        <fullName evidence="1">Uncharacterized protein</fullName>
    </submittedName>
</protein>
<accession>A0ABC9IJA6</accession>